<protein>
    <recommendedName>
        <fullName evidence="3">EamA domain-containing protein</fullName>
    </recommendedName>
</protein>
<feature type="transmembrane region" description="Helical" evidence="2">
    <location>
        <begin position="327"/>
        <end position="345"/>
    </location>
</feature>
<evidence type="ECO:0000313" key="4">
    <source>
        <dbReference type="EMBL" id="KAK0317536.1"/>
    </source>
</evidence>
<feature type="region of interest" description="Disordered" evidence="1">
    <location>
        <begin position="124"/>
        <end position="159"/>
    </location>
</feature>
<dbReference type="InterPro" id="IPR026505">
    <property type="entry name" value="Solute_c_fam_35_mem_F3/F4"/>
</dbReference>
<evidence type="ECO:0000256" key="2">
    <source>
        <dbReference type="SAM" id="Phobius"/>
    </source>
</evidence>
<dbReference type="AlphaFoldDB" id="A0AAN6FHE3"/>
<sequence>MPRPPHDADSLPLTTLSATGQRSHTRNTSLLPPDHFQDPDSASSSFDHLSRDSSRRSSPFAQLPHPDDYKKPARGPGVGAVGDKQVDEDSDFEHWGTDNDDDDEAMPSELRRPSIRTTHHEAHAPLLSSDKQTGYEHPSSPALTHRRSSRFRERGDSEALSKAETRKRYSYAAGFLAVSLVSFAIQTETAVYIQHNLGWKKAYCMLYFTHGSWSLLYPTMLLLLRLQNLRQPWPTFWRQHTTSLRLTAQMVQHQHLHLTPAQRANSPIPYFLRITAIVTCALTIAGGSWYVAVDLTTASDLTAIYNCSAFFAYAFAVPMLKEKLRVSKVVAVGIAIAGVLIVAYGDTGVSKHGSKSGGGSGGPHAPEDEEAGNRALGNLVIGVGSVLYGFYEVLYKRVACPPEGTSPERGMVFAMTFGSLIGSFTLLVLWIPLPILHFLGWEVFGLPTGHTALILLVSVLANAVFSGSFLVLISLTSPVLSSVAALLTIFLVALCDQVLPPPLYSPLTGAAIVGGVLIIAAFALLCWATYREMGEERKKHAEEMVEESDGEEEGEDVGERV</sequence>
<feature type="compositionally biased region" description="Basic and acidic residues" evidence="1">
    <location>
        <begin position="84"/>
        <end position="97"/>
    </location>
</feature>
<dbReference type="InterPro" id="IPR037185">
    <property type="entry name" value="EmrE-like"/>
</dbReference>
<dbReference type="Proteomes" id="UP001168146">
    <property type="component" value="Unassembled WGS sequence"/>
</dbReference>
<feature type="transmembrane region" description="Helical" evidence="2">
    <location>
        <begin position="270"/>
        <end position="291"/>
    </location>
</feature>
<feature type="transmembrane region" description="Helical" evidence="2">
    <location>
        <begin position="511"/>
        <end position="530"/>
    </location>
</feature>
<evidence type="ECO:0000259" key="3">
    <source>
        <dbReference type="Pfam" id="PF00892"/>
    </source>
</evidence>
<dbReference type="PANTHER" id="PTHR19346:SF4">
    <property type="entry name" value="SUGAR PHOSPHATE TRANSPORTER DOMAIN-CONTAINING PROTEIN"/>
    <property type="match status" value="1"/>
</dbReference>
<dbReference type="InterPro" id="IPR000620">
    <property type="entry name" value="EamA_dom"/>
</dbReference>
<feature type="compositionally biased region" description="Basic and acidic residues" evidence="1">
    <location>
        <begin position="150"/>
        <end position="159"/>
    </location>
</feature>
<reference evidence="4" key="1">
    <citation type="submission" date="2021-12" db="EMBL/GenBank/DDBJ databases">
        <title>Black yeast isolated from Biological Soil Crust.</title>
        <authorList>
            <person name="Kurbessoian T."/>
        </authorList>
    </citation>
    <scope>NUCLEOTIDE SEQUENCE</scope>
    <source>
        <strain evidence="4">CCFEE 5208</strain>
    </source>
</reference>
<feature type="compositionally biased region" description="Polar residues" evidence="1">
    <location>
        <begin position="12"/>
        <end position="30"/>
    </location>
</feature>
<gene>
    <name evidence="4" type="ORF">LTR82_011575</name>
</gene>
<feature type="transmembrane region" description="Helical" evidence="2">
    <location>
        <begin position="171"/>
        <end position="193"/>
    </location>
</feature>
<keyword evidence="2" id="KW-1133">Transmembrane helix</keyword>
<feature type="region of interest" description="Disordered" evidence="1">
    <location>
        <begin position="538"/>
        <end position="561"/>
    </location>
</feature>
<accession>A0AAN6FHE3</accession>
<proteinExistence type="predicted"/>
<comment type="caution">
    <text evidence="4">The sequence shown here is derived from an EMBL/GenBank/DDBJ whole genome shotgun (WGS) entry which is preliminary data.</text>
</comment>
<evidence type="ECO:0000256" key="1">
    <source>
        <dbReference type="SAM" id="MobiDB-lite"/>
    </source>
</evidence>
<feature type="transmembrane region" description="Helical" evidence="2">
    <location>
        <begin position="479"/>
        <end position="499"/>
    </location>
</feature>
<feature type="transmembrane region" description="Helical" evidence="2">
    <location>
        <begin position="205"/>
        <end position="224"/>
    </location>
</feature>
<dbReference type="GO" id="GO:0016020">
    <property type="term" value="C:membrane"/>
    <property type="evidence" value="ECO:0007669"/>
    <property type="project" value="InterPro"/>
</dbReference>
<dbReference type="SUPFAM" id="SSF103481">
    <property type="entry name" value="Multidrug resistance efflux transporter EmrE"/>
    <property type="match status" value="1"/>
</dbReference>
<dbReference type="PANTHER" id="PTHR19346">
    <property type="entry name" value="SUGAR PHOSPHATE TRANSPORTER DOMAIN-CONTAINING PROTEIN"/>
    <property type="match status" value="1"/>
</dbReference>
<name>A0AAN6FHE3_9PEZI</name>
<feature type="transmembrane region" description="Helical" evidence="2">
    <location>
        <begin position="375"/>
        <end position="391"/>
    </location>
</feature>
<feature type="compositionally biased region" description="Acidic residues" evidence="1">
    <location>
        <begin position="544"/>
        <end position="561"/>
    </location>
</feature>
<feature type="domain" description="EamA" evidence="3">
    <location>
        <begin position="232"/>
        <end position="343"/>
    </location>
</feature>
<feature type="region of interest" description="Disordered" evidence="1">
    <location>
        <begin position="1"/>
        <end position="107"/>
    </location>
</feature>
<evidence type="ECO:0000313" key="5">
    <source>
        <dbReference type="Proteomes" id="UP001168146"/>
    </source>
</evidence>
<keyword evidence="2" id="KW-0812">Transmembrane</keyword>
<organism evidence="4 5">
    <name type="scientific">Friedmanniomyces endolithicus</name>
    <dbReference type="NCBI Taxonomy" id="329885"/>
    <lineage>
        <taxon>Eukaryota</taxon>
        <taxon>Fungi</taxon>
        <taxon>Dikarya</taxon>
        <taxon>Ascomycota</taxon>
        <taxon>Pezizomycotina</taxon>
        <taxon>Dothideomycetes</taxon>
        <taxon>Dothideomycetidae</taxon>
        <taxon>Mycosphaerellales</taxon>
        <taxon>Teratosphaeriaceae</taxon>
        <taxon>Friedmanniomyces</taxon>
    </lineage>
</organism>
<keyword evidence="2" id="KW-0472">Membrane</keyword>
<dbReference type="Pfam" id="PF00892">
    <property type="entry name" value="EamA"/>
    <property type="match status" value="1"/>
</dbReference>
<feature type="transmembrane region" description="Helical" evidence="2">
    <location>
        <begin position="303"/>
        <end position="320"/>
    </location>
</feature>
<dbReference type="EMBL" id="JASUXU010000043">
    <property type="protein sequence ID" value="KAK0317536.1"/>
    <property type="molecule type" value="Genomic_DNA"/>
</dbReference>
<feature type="transmembrane region" description="Helical" evidence="2">
    <location>
        <begin position="453"/>
        <end position="472"/>
    </location>
</feature>
<feature type="transmembrane region" description="Helical" evidence="2">
    <location>
        <begin position="412"/>
        <end position="433"/>
    </location>
</feature>